<dbReference type="GO" id="GO:0005762">
    <property type="term" value="C:mitochondrial large ribosomal subunit"/>
    <property type="evidence" value="ECO:0007669"/>
    <property type="project" value="TreeGrafter"/>
</dbReference>
<dbReference type="Pfam" id="PF00828">
    <property type="entry name" value="Ribosomal_L27A"/>
    <property type="match status" value="1"/>
</dbReference>
<name>A0A6A4VDN1_AMPAM</name>
<feature type="region of interest" description="Disordered" evidence="6">
    <location>
        <begin position="33"/>
        <end position="64"/>
    </location>
</feature>
<dbReference type="GO" id="GO:0006412">
    <property type="term" value="P:translation"/>
    <property type="evidence" value="ECO:0007669"/>
    <property type="project" value="InterPro"/>
</dbReference>
<dbReference type="SUPFAM" id="SSF52080">
    <property type="entry name" value="Ribosomal proteins L15p and L18e"/>
    <property type="match status" value="1"/>
</dbReference>
<dbReference type="EMBL" id="VIIS01001857">
    <property type="protein sequence ID" value="KAF0291733.1"/>
    <property type="molecule type" value="Genomic_DNA"/>
</dbReference>
<evidence type="ECO:0000256" key="1">
    <source>
        <dbReference type="ARBA" id="ARBA00007320"/>
    </source>
</evidence>
<evidence type="ECO:0000256" key="5">
    <source>
        <dbReference type="ARBA" id="ARBA00035423"/>
    </source>
</evidence>
<proteinExistence type="inferred from homology"/>
<sequence>MFPKRVVGLPEMASRAGQEKALRLLRHLPRVALNNIDHPNPKPASRRKRGAHGGDTHGAGDKGSKARQHFARAGFEGGQTPFYIRIPREDPYKGHHLRREYPPVSLHQLQLMVDTDRVDAGRQIDLTQICNSGLFRLEPLRRQFGFQITDEGMDEFVTPVNLEVQWASERVIAAVERAGGTITTAFYDMASLQAMVDPERFFKRGVPIPRRALPPQDAVGYYTDPSTRGYLADPEQVARHRLTLAQKYGYELPEVKEGPLTERKDPRQIFFGLEPGWLVNLTDKQVWRVKDPVMSEYFRS</sequence>
<dbReference type="PANTHER" id="PTHR12934">
    <property type="entry name" value="50S RIBOSOMAL PROTEIN L15"/>
    <property type="match status" value="1"/>
</dbReference>
<dbReference type="AlphaFoldDB" id="A0A6A4VDN1"/>
<evidence type="ECO:0000313" key="9">
    <source>
        <dbReference type="Proteomes" id="UP000440578"/>
    </source>
</evidence>
<dbReference type="InterPro" id="IPR005749">
    <property type="entry name" value="Ribosomal_uL15_bac-type"/>
</dbReference>
<evidence type="ECO:0000256" key="2">
    <source>
        <dbReference type="ARBA" id="ARBA00022980"/>
    </source>
</evidence>
<dbReference type="PANTHER" id="PTHR12934:SF11">
    <property type="entry name" value="LARGE RIBOSOMAL SUBUNIT PROTEIN UL15M"/>
    <property type="match status" value="1"/>
</dbReference>
<dbReference type="Proteomes" id="UP000440578">
    <property type="component" value="Unassembled WGS sequence"/>
</dbReference>
<dbReference type="InterPro" id="IPR021131">
    <property type="entry name" value="Ribosomal_uL15/eL18"/>
</dbReference>
<keyword evidence="9" id="KW-1185">Reference proteome</keyword>
<evidence type="ECO:0000256" key="6">
    <source>
        <dbReference type="SAM" id="MobiDB-lite"/>
    </source>
</evidence>
<evidence type="ECO:0000256" key="4">
    <source>
        <dbReference type="ARBA" id="ARBA00035299"/>
    </source>
</evidence>
<comment type="similarity">
    <text evidence="1">Belongs to the universal ribosomal protein uL15 family.</text>
</comment>
<keyword evidence="2 8" id="KW-0689">Ribosomal protein</keyword>
<accession>A0A6A4VDN1</accession>
<dbReference type="GO" id="GO:0003735">
    <property type="term" value="F:structural constituent of ribosome"/>
    <property type="evidence" value="ECO:0007669"/>
    <property type="project" value="InterPro"/>
</dbReference>
<reference evidence="8 9" key="1">
    <citation type="submission" date="2019-07" db="EMBL/GenBank/DDBJ databases">
        <title>Draft genome assembly of a fouling barnacle, Amphibalanus amphitrite (Darwin, 1854): The first reference genome for Thecostraca.</title>
        <authorList>
            <person name="Kim W."/>
        </authorList>
    </citation>
    <scope>NUCLEOTIDE SEQUENCE [LARGE SCALE GENOMIC DNA]</scope>
    <source>
        <strain evidence="8">SNU_AA5</strain>
        <tissue evidence="8">Soma without cirri and trophi</tissue>
    </source>
</reference>
<feature type="compositionally biased region" description="Basic and acidic residues" evidence="6">
    <location>
        <begin position="52"/>
        <end position="64"/>
    </location>
</feature>
<keyword evidence="3" id="KW-0687">Ribonucleoprotein</keyword>
<evidence type="ECO:0000259" key="7">
    <source>
        <dbReference type="Pfam" id="PF00828"/>
    </source>
</evidence>
<gene>
    <name evidence="8" type="primary">MRPL15_0</name>
    <name evidence="8" type="ORF">FJT64_010189</name>
</gene>
<dbReference type="HAMAP" id="MF_01341">
    <property type="entry name" value="Ribosomal_uL15"/>
    <property type="match status" value="1"/>
</dbReference>
<evidence type="ECO:0000256" key="3">
    <source>
        <dbReference type="ARBA" id="ARBA00023274"/>
    </source>
</evidence>
<feature type="domain" description="Large ribosomal subunit protein uL15/eL18" evidence="7">
    <location>
        <begin position="103"/>
        <end position="183"/>
    </location>
</feature>
<organism evidence="8 9">
    <name type="scientific">Amphibalanus amphitrite</name>
    <name type="common">Striped barnacle</name>
    <name type="synonym">Balanus amphitrite</name>
    <dbReference type="NCBI Taxonomy" id="1232801"/>
    <lineage>
        <taxon>Eukaryota</taxon>
        <taxon>Metazoa</taxon>
        <taxon>Ecdysozoa</taxon>
        <taxon>Arthropoda</taxon>
        <taxon>Crustacea</taxon>
        <taxon>Multicrustacea</taxon>
        <taxon>Cirripedia</taxon>
        <taxon>Thoracica</taxon>
        <taxon>Thoracicalcarea</taxon>
        <taxon>Balanomorpha</taxon>
        <taxon>Balanoidea</taxon>
        <taxon>Balanidae</taxon>
        <taxon>Amphibalaninae</taxon>
        <taxon>Amphibalanus</taxon>
    </lineage>
</organism>
<dbReference type="InterPro" id="IPR036227">
    <property type="entry name" value="Ribosomal_uL15/eL18_sf"/>
</dbReference>
<comment type="caution">
    <text evidence="8">The sequence shown here is derived from an EMBL/GenBank/DDBJ whole genome shotgun (WGS) entry which is preliminary data.</text>
</comment>
<evidence type="ECO:0000313" key="8">
    <source>
        <dbReference type="EMBL" id="KAF0291733.1"/>
    </source>
</evidence>
<dbReference type="InterPro" id="IPR030878">
    <property type="entry name" value="Ribosomal_uL15"/>
</dbReference>
<dbReference type="OrthoDB" id="361383at2759"/>
<protein>
    <recommendedName>
        <fullName evidence="4">Large ribosomal subunit protein uL15m</fullName>
    </recommendedName>
    <alternativeName>
        <fullName evidence="5">39S ribosomal protein L15, mitochondrial</fullName>
    </alternativeName>
</protein>